<dbReference type="RefSeq" id="XP_024586748.1">
    <property type="nucleotide sequence ID" value="XM_024721673.1"/>
</dbReference>
<dbReference type="GeneID" id="36403146"/>
<evidence type="ECO:0000313" key="1">
    <source>
        <dbReference type="EMBL" id="CEG50379.1"/>
    </source>
</evidence>
<sequence length="298" mass="33844">MELIATSPHGLQHMRSVTATEDRNQSFERYKAPKILSNAAKAAGVKFATSSLGVKMTPNGSKKLKNNPLEFFGDIFVRWQIGKTRRKEKMFKTTAFDIWFSAIFRAVEKNIIKFPQGSTEGNIMDKTYTVVFEILSEKLDLSDFVDQIKLVAEDPDYRVLAASQTIRILHRWIVDAVMRTSEEELNSIEAMLFHEKSLTSRWAIPVAELLKNDATNYFAIKYMSRLVGDEEVSLKIAEKLRSAILPRPEVNNFFAFYKTVAISPGNSEASARHMPEDDPLSSNEVLKNMDSVLLSFYV</sequence>
<dbReference type="AlphaFoldDB" id="A0A0N7L8N6"/>
<proteinExistence type="predicted"/>
<organism evidence="1 2">
    <name type="scientific">Plasmopara halstedii</name>
    <name type="common">Downy mildew of sunflower</name>
    <dbReference type="NCBI Taxonomy" id="4781"/>
    <lineage>
        <taxon>Eukaryota</taxon>
        <taxon>Sar</taxon>
        <taxon>Stramenopiles</taxon>
        <taxon>Oomycota</taxon>
        <taxon>Peronosporomycetes</taxon>
        <taxon>Peronosporales</taxon>
        <taxon>Peronosporaceae</taxon>
        <taxon>Plasmopara</taxon>
    </lineage>
</organism>
<accession>A0A0N7L8N6</accession>
<protein>
    <submittedName>
        <fullName evidence="1">Uncharacterized protein</fullName>
    </submittedName>
</protein>
<dbReference type="EMBL" id="CCYD01003105">
    <property type="protein sequence ID" value="CEG50379.1"/>
    <property type="molecule type" value="Genomic_DNA"/>
</dbReference>
<keyword evidence="2" id="KW-1185">Reference proteome</keyword>
<name>A0A0N7L8N6_PLAHL</name>
<evidence type="ECO:0000313" key="2">
    <source>
        <dbReference type="Proteomes" id="UP000054928"/>
    </source>
</evidence>
<dbReference type="Proteomes" id="UP000054928">
    <property type="component" value="Unassembled WGS sequence"/>
</dbReference>
<reference evidence="2" key="1">
    <citation type="submission" date="2014-09" db="EMBL/GenBank/DDBJ databases">
        <authorList>
            <person name="Sharma Rahul"/>
            <person name="Thines Marco"/>
        </authorList>
    </citation>
    <scope>NUCLEOTIDE SEQUENCE [LARGE SCALE GENOMIC DNA]</scope>
</reference>